<evidence type="ECO:0000259" key="5">
    <source>
        <dbReference type="PROSITE" id="PS51192"/>
    </source>
</evidence>
<dbReference type="GeneID" id="89925620"/>
<keyword evidence="2" id="KW-0378">Hydrolase</keyword>
<feature type="compositionally biased region" description="Basic and acidic residues" evidence="4">
    <location>
        <begin position="1"/>
        <end position="13"/>
    </location>
</feature>
<dbReference type="Pfam" id="PF00271">
    <property type="entry name" value="Helicase_C"/>
    <property type="match status" value="1"/>
</dbReference>
<dbReference type="EMBL" id="JAVRRT010000006">
    <property type="protein sequence ID" value="KAK5171130.1"/>
    <property type="molecule type" value="Genomic_DNA"/>
</dbReference>
<dbReference type="SMART" id="SM00487">
    <property type="entry name" value="DEXDc"/>
    <property type="match status" value="1"/>
</dbReference>
<evidence type="ECO:0000313" key="7">
    <source>
        <dbReference type="EMBL" id="KAK5171130.1"/>
    </source>
</evidence>
<name>A0AAV9PFG6_9PEZI</name>
<gene>
    <name evidence="7" type="ORF">LTR77_004274</name>
</gene>
<evidence type="ECO:0000256" key="3">
    <source>
        <dbReference type="ARBA" id="ARBA00022840"/>
    </source>
</evidence>
<dbReference type="AlphaFoldDB" id="A0AAV9PFG6"/>
<dbReference type="GO" id="GO:0008094">
    <property type="term" value="F:ATP-dependent activity, acting on DNA"/>
    <property type="evidence" value="ECO:0007669"/>
    <property type="project" value="TreeGrafter"/>
</dbReference>
<feature type="domain" description="Helicase C-terminal" evidence="6">
    <location>
        <begin position="645"/>
        <end position="798"/>
    </location>
</feature>
<dbReference type="InterPro" id="IPR038718">
    <property type="entry name" value="SNF2-like_sf"/>
</dbReference>
<organism evidence="7 8">
    <name type="scientific">Saxophila tyrrhenica</name>
    <dbReference type="NCBI Taxonomy" id="1690608"/>
    <lineage>
        <taxon>Eukaryota</taxon>
        <taxon>Fungi</taxon>
        <taxon>Dikarya</taxon>
        <taxon>Ascomycota</taxon>
        <taxon>Pezizomycotina</taxon>
        <taxon>Dothideomycetes</taxon>
        <taxon>Dothideomycetidae</taxon>
        <taxon>Mycosphaerellales</taxon>
        <taxon>Extremaceae</taxon>
        <taxon>Saxophila</taxon>
    </lineage>
</organism>
<dbReference type="Gene3D" id="3.40.50.10810">
    <property type="entry name" value="Tandem AAA-ATPase domain"/>
    <property type="match status" value="2"/>
</dbReference>
<feature type="domain" description="Helicase ATP-binding" evidence="5">
    <location>
        <begin position="146"/>
        <end position="355"/>
    </location>
</feature>
<proteinExistence type="predicted"/>
<dbReference type="Pfam" id="PF00176">
    <property type="entry name" value="SNF2-rel_dom"/>
    <property type="match status" value="1"/>
</dbReference>
<dbReference type="Proteomes" id="UP001337655">
    <property type="component" value="Unassembled WGS sequence"/>
</dbReference>
<dbReference type="Gene3D" id="3.40.50.300">
    <property type="entry name" value="P-loop containing nucleotide triphosphate hydrolases"/>
    <property type="match status" value="1"/>
</dbReference>
<evidence type="ECO:0000256" key="4">
    <source>
        <dbReference type="SAM" id="MobiDB-lite"/>
    </source>
</evidence>
<dbReference type="GO" id="GO:0006281">
    <property type="term" value="P:DNA repair"/>
    <property type="evidence" value="ECO:0007669"/>
    <property type="project" value="TreeGrafter"/>
</dbReference>
<accession>A0AAV9PFG6</accession>
<protein>
    <submittedName>
        <fullName evidence="7">Uncharacterized protein</fullName>
    </submittedName>
</protein>
<dbReference type="SMART" id="SM00490">
    <property type="entry name" value="HELICc"/>
    <property type="match status" value="1"/>
</dbReference>
<reference evidence="7 8" key="1">
    <citation type="submission" date="2023-08" db="EMBL/GenBank/DDBJ databases">
        <title>Black Yeasts Isolated from many extreme environments.</title>
        <authorList>
            <person name="Coleine C."/>
            <person name="Stajich J.E."/>
            <person name="Selbmann L."/>
        </authorList>
    </citation>
    <scope>NUCLEOTIDE SEQUENCE [LARGE SCALE GENOMIC DNA]</scope>
    <source>
        <strain evidence="7 8">CCFEE 5935</strain>
    </source>
</reference>
<feature type="compositionally biased region" description="Basic and acidic residues" evidence="4">
    <location>
        <begin position="28"/>
        <end position="38"/>
    </location>
</feature>
<keyword evidence="3" id="KW-0067">ATP-binding</keyword>
<sequence>MDELLQRATERSVKSTNDLEAQIADGGDAERQRVRERMNASFGEAISPLKGPEFPYLLKNKRDAEEDQHSDDAPDQFSESEPALGHGDHVVMVGDEAVYVWEYLGDEWSGWVRKLHAPPQEGEEMPEYIVANLHDWQRCGAFKMVRLAESSLHGAILGDEMGLGKTLTTISACEMLRKKYPGAFDVVVCPKGTFRQWDHAFWDNYREDCRLKVKVLNDPATTASELLAQRVDVVICSYQFIASRHKHLKTVRKHFEQAQSEDLSAEEVREAAKRTGVRPFFEHRPVSALHTSLYSGLGLPIRTLILDESQLAKNEGATHEALQDIDRRFTFMLSGTIFMNRWSDVYGGGVSFLKGHPFDTRASFNKSFAGVEGNSTIPNPSNSKWNRLVKFLLGAGISRPISLLDLPGLDIEVHAFLFTDKKVLSLVCLLVKKFVEAVVSGGMVNPACAGGKGARSAIYYATAAQQLVAHPHMISQTDRKKLDAMQEEASKLMDSYLTKYPAHQEGSLELYVQILDCMRKDAGMFRNQMPSDDPGEQPLEAPSSEPIDTEMLAAASQTSESLGRASGDGAGEPRSASGSLFEPDGEEMAGADPDEEYDDDDDDDDDVAGDTAAPAPPRDRQEFLDEIKGLSVEEVRSPRIIALLDVLRKIGKCPGAKTLVFSRFLKFLDIADRAIGDEFGVSLRIFRYDSSVQDKHRVGVVEQFGRHEGPAVMLITSGCGGAGLNITSASFVVLCEPWWRAPDEMQAIHRAYRKGQEKEVQVIKLFGSSTMIDALLREISQKKAAVNDPLQAALRRRDDEDFVIPKIHVGAGE</sequence>
<dbReference type="CDD" id="cd18793">
    <property type="entry name" value="SF2_C_SNF"/>
    <property type="match status" value="1"/>
</dbReference>
<dbReference type="PANTHER" id="PTHR45626:SF11">
    <property type="entry name" value="FAMILY HELICASE, PUTATIVE (AFU_ORTHOLOGUE AFUA_5G06590)-RELATED"/>
    <property type="match status" value="1"/>
</dbReference>
<feature type="compositionally biased region" description="Acidic residues" evidence="4">
    <location>
        <begin position="583"/>
        <end position="608"/>
    </location>
</feature>
<keyword evidence="1" id="KW-0547">Nucleotide-binding</keyword>
<dbReference type="PROSITE" id="PS51194">
    <property type="entry name" value="HELICASE_CTER"/>
    <property type="match status" value="1"/>
</dbReference>
<dbReference type="SUPFAM" id="SSF52540">
    <property type="entry name" value="P-loop containing nucleoside triphosphate hydrolases"/>
    <property type="match status" value="2"/>
</dbReference>
<comment type="caution">
    <text evidence="7">The sequence shown here is derived from an EMBL/GenBank/DDBJ whole genome shotgun (WGS) entry which is preliminary data.</text>
</comment>
<dbReference type="GO" id="GO:0016787">
    <property type="term" value="F:hydrolase activity"/>
    <property type="evidence" value="ECO:0007669"/>
    <property type="project" value="UniProtKB-KW"/>
</dbReference>
<dbReference type="InterPro" id="IPR014001">
    <property type="entry name" value="Helicase_ATP-bd"/>
</dbReference>
<dbReference type="PANTHER" id="PTHR45626">
    <property type="entry name" value="TRANSCRIPTION TERMINATION FACTOR 2-RELATED"/>
    <property type="match status" value="1"/>
</dbReference>
<dbReference type="InterPro" id="IPR050628">
    <property type="entry name" value="SNF2_RAD54_helicase_TF"/>
</dbReference>
<dbReference type="InterPro" id="IPR000330">
    <property type="entry name" value="SNF2_N"/>
</dbReference>
<feature type="region of interest" description="Disordered" evidence="4">
    <location>
        <begin position="553"/>
        <end position="622"/>
    </location>
</feature>
<evidence type="ECO:0000313" key="8">
    <source>
        <dbReference type="Proteomes" id="UP001337655"/>
    </source>
</evidence>
<evidence type="ECO:0000256" key="2">
    <source>
        <dbReference type="ARBA" id="ARBA00022801"/>
    </source>
</evidence>
<dbReference type="RefSeq" id="XP_064660158.1">
    <property type="nucleotide sequence ID" value="XM_064801528.1"/>
</dbReference>
<dbReference type="GO" id="GO:0005524">
    <property type="term" value="F:ATP binding"/>
    <property type="evidence" value="ECO:0007669"/>
    <property type="project" value="UniProtKB-KW"/>
</dbReference>
<evidence type="ECO:0000256" key="1">
    <source>
        <dbReference type="ARBA" id="ARBA00022741"/>
    </source>
</evidence>
<feature type="region of interest" description="Disordered" evidence="4">
    <location>
        <begin position="1"/>
        <end position="86"/>
    </location>
</feature>
<dbReference type="InterPro" id="IPR027417">
    <property type="entry name" value="P-loop_NTPase"/>
</dbReference>
<dbReference type="GO" id="GO:0005634">
    <property type="term" value="C:nucleus"/>
    <property type="evidence" value="ECO:0007669"/>
    <property type="project" value="TreeGrafter"/>
</dbReference>
<keyword evidence="8" id="KW-1185">Reference proteome</keyword>
<evidence type="ECO:0000259" key="6">
    <source>
        <dbReference type="PROSITE" id="PS51194"/>
    </source>
</evidence>
<dbReference type="InterPro" id="IPR001650">
    <property type="entry name" value="Helicase_C-like"/>
</dbReference>
<dbReference type="InterPro" id="IPR049730">
    <property type="entry name" value="SNF2/RAD54-like_C"/>
</dbReference>
<dbReference type="PROSITE" id="PS51192">
    <property type="entry name" value="HELICASE_ATP_BIND_1"/>
    <property type="match status" value="1"/>
</dbReference>